<evidence type="ECO:0008006" key="2">
    <source>
        <dbReference type="Google" id="ProtNLM"/>
    </source>
</evidence>
<reference evidence="1" key="1">
    <citation type="submission" date="2018-06" db="EMBL/GenBank/DDBJ databases">
        <authorList>
            <person name="Zhirakovskaya E."/>
        </authorList>
    </citation>
    <scope>NUCLEOTIDE SEQUENCE</scope>
</reference>
<accession>A0A3B0TGU1</accession>
<dbReference type="SUPFAM" id="SSF53597">
    <property type="entry name" value="Dihydrofolate reductase-like"/>
    <property type="match status" value="1"/>
</dbReference>
<name>A0A3B0TGU1_9ZZZZ</name>
<evidence type="ECO:0000313" key="1">
    <source>
        <dbReference type="EMBL" id="VAW15373.1"/>
    </source>
</evidence>
<dbReference type="InterPro" id="IPR024072">
    <property type="entry name" value="DHFR-like_dom_sf"/>
</dbReference>
<organism evidence="1">
    <name type="scientific">hydrothermal vent metagenome</name>
    <dbReference type="NCBI Taxonomy" id="652676"/>
    <lineage>
        <taxon>unclassified sequences</taxon>
        <taxon>metagenomes</taxon>
        <taxon>ecological metagenomes</taxon>
    </lineage>
</organism>
<gene>
    <name evidence="1" type="ORF">MNBD_ALPHA09-529</name>
</gene>
<proteinExistence type="predicted"/>
<dbReference type="AlphaFoldDB" id="A0A3B0TGU1"/>
<sequence length="184" mass="19587">MAKHIVEGHAIVSVEGAIADAGGVMPQALRNEADWAWFQGRLDASDLTALGRLGHAANPNFRRRRRLVFSARGRGLEPIDDLAHRLNPNDMPIAEALSELLPQGGHIAIAGGTGVFDAFLEYGYSAFHLTIAGRARIVGGRPVFSGVGSAAEAEAKLVAAGLFLQEMRLLDPANDVVLKIFARA</sequence>
<dbReference type="EMBL" id="UOEM01000084">
    <property type="protein sequence ID" value="VAW15373.1"/>
    <property type="molecule type" value="Genomic_DNA"/>
</dbReference>
<protein>
    <recommendedName>
        <fullName evidence="2">Dihydrofolate reductase</fullName>
    </recommendedName>
</protein>